<accession>A0A5C3LU83</accession>
<proteinExistence type="predicted"/>
<feature type="compositionally biased region" description="Pro residues" evidence="3">
    <location>
        <begin position="502"/>
        <end position="573"/>
    </location>
</feature>
<dbReference type="PROSITE" id="PS50158">
    <property type="entry name" value="ZF_CCHC"/>
    <property type="match status" value="1"/>
</dbReference>
<reference evidence="5 6" key="1">
    <citation type="journal article" date="2019" name="Nat. Ecol. Evol.">
        <title>Megaphylogeny resolves global patterns of mushroom evolution.</title>
        <authorList>
            <person name="Varga T."/>
            <person name="Krizsan K."/>
            <person name="Foldi C."/>
            <person name="Dima B."/>
            <person name="Sanchez-Garcia M."/>
            <person name="Sanchez-Ramirez S."/>
            <person name="Szollosi G.J."/>
            <person name="Szarkandi J.G."/>
            <person name="Papp V."/>
            <person name="Albert L."/>
            <person name="Andreopoulos W."/>
            <person name="Angelini C."/>
            <person name="Antonin V."/>
            <person name="Barry K.W."/>
            <person name="Bougher N.L."/>
            <person name="Buchanan P."/>
            <person name="Buyck B."/>
            <person name="Bense V."/>
            <person name="Catcheside P."/>
            <person name="Chovatia M."/>
            <person name="Cooper J."/>
            <person name="Damon W."/>
            <person name="Desjardin D."/>
            <person name="Finy P."/>
            <person name="Geml J."/>
            <person name="Haridas S."/>
            <person name="Hughes K."/>
            <person name="Justo A."/>
            <person name="Karasinski D."/>
            <person name="Kautmanova I."/>
            <person name="Kiss B."/>
            <person name="Kocsube S."/>
            <person name="Kotiranta H."/>
            <person name="LaButti K.M."/>
            <person name="Lechner B.E."/>
            <person name="Liimatainen K."/>
            <person name="Lipzen A."/>
            <person name="Lukacs Z."/>
            <person name="Mihaltcheva S."/>
            <person name="Morgado L.N."/>
            <person name="Niskanen T."/>
            <person name="Noordeloos M.E."/>
            <person name="Ohm R.A."/>
            <person name="Ortiz-Santana B."/>
            <person name="Ovrebo C."/>
            <person name="Racz N."/>
            <person name="Riley R."/>
            <person name="Savchenko A."/>
            <person name="Shiryaev A."/>
            <person name="Soop K."/>
            <person name="Spirin V."/>
            <person name="Szebenyi C."/>
            <person name="Tomsovsky M."/>
            <person name="Tulloss R.E."/>
            <person name="Uehling J."/>
            <person name="Grigoriev I.V."/>
            <person name="Vagvolgyi C."/>
            <person name="Papp T."/>
            <person name="Martin F.M."/>
            <person name="Miettinen O."/>
            <person name="Hibbett D.S."/>
            <person name="Nagy L.G."/>
        </authorList>
    </citation>
    <scope>NUCLEOTIDE SEQUENCE [LARGE SCALE GENOMIC DNA]</scope>
    <source>
        <strain evidence="5 6">CBS 166.37</strain>
    </source>
</reference>
<feature type="region of interest" description="Disordered" evidence="3">
    <location>
        <begin position="492"/>
        <end position="612"/>
    </location>
</feature>
<dbReference type="PRINTS" id="PR01217">
    <property type="entry name" value="PRICHEXTENSN"/>
</dbReference>
<organism evidence="5 6">
    <name type="scientific">Crucibulum laeve</name>
    <dbReference type="NCBI Taxonomy" id="68775"/>
    <lineage>
        <taxon>Eukaryota</taxon>
        <taxon>Fungi</taxon>
        <taxon>Dikarya</taxon>
        <taxon>Basidiomycota</taxon>
        <taxon>Agaricomycotina</taxon>
        <taxon>Agaricomycetes</taxon>
        <taxon>Agaricomycetidae</taxon>
        <taxon>Agaricales</taxon>
        <taxon>Agaricineae</taxon>
        <taxon>Nidulariaceae</taxon>
        <taxon>Crucibulum</taxon>
    </lineage>
</organism>
<dbReference type="GO" id="GO:0008270">
    <property type="term" value="F:zinc ion binding"/>
    <property type="evidence" value="ECO:0007669"/>
    <property type="project" value="UniProtKB-KW"/>
</dbReference>
<keyword evidence="6" id="KW-1185">Reference proteome</keyword>
<gene>
    <name evidence="5" type="ORF">BDQ12DRAFT_736955</name>
</gene>
<feature type="domain" description="CCHC-type" evidence="4">
    <location>
        <begin position="252"/>
        <end position="267"/>
    </location>
</feature>
<dbReference type="GO" id="GO:0003676">
    <property type="term" value="F:nucleic acid binding"/>
    <property type="evidence" value="ECO:0007669"/>
    <property type="project" value="InterPro"/>
</dbReference>
<feature type="compositionally biased region" description="Polar residues" evidence="3">
    <location>
        <begin position="581"/>
        <end position="591"/>
    </location>
</feature>
<dbReference type="PANTHER" id="PTHR33558">
    <property type="entry name" value="GLUTAREDOXIN-LIKE PROTEIN C5ORF63 HOMOLOG"/>
    <property type="match status" value="1"/>
</dbReference>
<dbReference type="InterPro" id="IPR052565">
    <property type="entry name" value="Glutaredoxin-like_YDR286C"/>
</dbReference>
<dbReference type="PANTHER" id="PTHR33558:SF1">
    <property type="entry name" value="GLUTAREDOXIN-LIKE PROTEIN C5ORF63 HOMOLOG"/>
    <property type="match status" value="1"/>
</dbReference>
<dbReference type="Proteomes" id="UP000308652">
    <property type="component" value="Unassembled WGS sequence"/>
</dbReference>
<dbReference type="AlphaFoldDB" id="A0A5C3LU83"/>
<dbReference type="InterPro" id="IPR036249">
    <property type="entry name" value="Thioredoxin-like_sf"/>
</dbReference>
<evidence type="ECO:0000256" key="1">
    <source>
        <dbReference type="ARBA" id="ARBA00022664"/>
    </source>
</evidence>
<dbReference type="GO" id="GO:0006397">
    <property type="term" value="P:mRNA processing"/>
    <property type="evidence" value="ECO:0007669"/>
    <property type="project" value="UniProtKB-KW"/>
</dbReference>
<feature type="region of interest" description="Disordered" evidence="3">
    <location>
        <begin position="406"/>
        <end position="445"/>
    </location>
</feature>
<keyword evidence="1" id="KW-0507">mRNA processing</keyword>
<dbReference type="STRING" id="68775.A0A5C3LU83"/>
<keyword evidence="2" id="KW-0862">Zinc</keyword>
<protein>
    <recommendedName>
        <fullName evidence="4">CCHC-type domain-containing protein</fullName>
    </recommendedName>
</protein>
<feature type="compositionally biased region" description="Low complexity" evidence="3">
    <location>
        <begin position="598"/>
        <end position="612"/>
    </location>
</feature>
<keyword evidence="2" id="KW-0863">Zinc-finger</keyword>
<evidence type="ECO:0000256" key="2">
    <source>
        <dbReference type="PROSITE-ProRule" id="PRU00047"/>
    </source>
</evidence>
<dbReference type="Pfam" id="PF05768">
    <property type="entry name" value="Glrx-like"/>
    <property type="match status" value="1"/>
</dbReference>
<evidence type="ECO:0000313" key="6">
    <source>
        <dbReference type="Proteomes" id="UP000308652"/>
    </source>
</evidence>
<evidence type="ECO:0000259" key="4">
    <source>
        <dbReference type="PROSITE" id="PS50158"/>
    </source>
</evidence>
<evidence type="ECO:0000313" key="5">
    <source>
        <dbReference type="EMBL" id="TFK36352.1"/>
    </source>
</evidence>
<dbReference type="InterPro" id="IPR001878">
    <property type="entry name" value="Znf_CCHC"/>
</dbReference>
<dbReference type="OrthoDB" id="429967at2759"/>
<dbReference type="SUPFAM" id="SSF52833">
    <property type="entry name" value="Thioredoxin-like"/>
    <property type="match status" value="1"/>
</dbReference>
<feature type="region of interest" description="Disordered" evidence="3">
    <location>
        <begin position="95"/>
        <end position="114"/>
    </location>
</feature>
<dbReference type="EMBL" id="ML213614">
    <property type="protein sequence ID" value="TFK36352.1"/>
    <property type="molecule type" value="Genomic_DNA"/>
</dbReference>
<feature type="compositionally biased region" description="Low complexity" evidence="3">
    <location>
        <begin position="417"/>
        <end position="431"/>
    </location>
</feature>
<dbReference type="InterPro" id="IPR036875">
    <property type="entry name" value="Znf_CCHC_sf"/>
</dbReference>
<name>A0A5C3LU83_9AGAR</name>
<dbReference type="Gene3D" id="3.40.30.10">
    <property type="entry name" value="Glutaredoxin"/>
    <property type="match status" value="1"/>
</dbReference>
<evidence type="ECO:0000256" key="3">
    <source>
        <dbReference type="SAM" id="MobiDB-lite"/>
    </source>
</evidence>
<dbReference type="InterPro" id="IPR008554">
    <property type="entry name" value="Glutaredoxin-like"/>
</dbReference>
<sequence length="668" mass="74477">MAARIIRLPRLTLFSGPNCSLCDIAKAELAKVRQSRPFQLETINIQDAGQERWKKKYVYWIPALHLEGKEIAKGRWDAQTVTESLKEWEAKELMTEDSENVLSPSPEKGGSVAEMVHPDRSRDFSGIERYEGEGFDLLHPKTTAEEYPQKYDEDARIANGMKSYSAAAHQTHWQHIYYAYMNQTAYDTSAPRQEGNTNIPGSSTELYHIDTTPTQWNDNYGIYIRGVPSILGEDELSTSQDTPGPFRRRNACFNCGDPGHAYSACPEHINHDLVSLTRTMGQFYENTLGLGSWKRIHTVEEWRQQRFDWLEQFEPGEIRGAALQDALDGETHEWLRKMTMWGYPSGWVSAEDPRRKVREQIWNENGADVEALLEEDEPFLIYGGAEEPEEVAFDTHVRSLNATDADRMDDEHSDAESQSSSSQTTFSSRSSSPPPPAPPKRWAQYPPSHFASHLLPVYNGIPLPPLDSPSYPHAHVPTYSATYTSDRQGLWEKILSGKVEPPEPSEPPPPPPSDPPPLPSPDPPPPPSDPPPLPPSESAPPSPSEFPPPPPSDPPPAPLSEPSAPLPAQPPPLGSHLPTEPLQSVHYSSLSAPALTPQQSLTTSLPSESSLQDTYTTQALPSYAFQVYISPITFLRNQSTVTAKTDVYFTDEKTESNDNSDMDMSDSE</sequence>
<keyword evidence="2" id="KW-0479">Metal-binding</keyword>
<dbReference type="SUPFAM" id="SSF57756">
    <property type="entry name" value="Retrovirus zinc finger-like domains"/>
    <property type="match status" value="1"/>
</dbReference>